<protein>
    <submittedName>
        <fullName evidence="1">Uncharacterized protein</fullName>
    </submittedName>
</protein>
<dbReference type="Proteomes" id="UP000037122">
    <property type="component" value="Unassembled WGS sequence"/>
</dbReference>
<dbReference type="AlphaFoldDB" id="A0A0L0P449"/>
<accession>A0A0L0P449</accession>
<gene>
    <name evidence="1" type="ORF">QG37_02338</name>
</gene>
<proteinExistence type="predicted"/>
<evidence type="ECO:0000313" key="1">
    <source>
        <dbReference type="EMBL" id="KNE00806.1"/>
    </source>
</evidence>
<organism evidence="1 2">
    <name type="scientific">Candidozyma auris</name>
    <name type="common">Yeast</name>
    <name type="synonym">Candida auris</name>
    <dbReference type="NCBI Taxonomy" id="498019"/>
    <lineage>
        <taxon>Eukaryota</taxon>
        <taxon>Fungi</taxon>
        <taxon>Dikarya</taxon>
        <taxon>Ascomycota</taxon>
        <taxon>Saccharomycotina</taxon>
        <taxon>Pichiomycetes</taxon>
        <taxon>Metschnikowiaceae</taxon>
        <taxon>Candidozyma</taxon>
    </lineage>
</organism>
<sequence>MPEKHGLMPLLLHTGAVARKGVKRANSFDKASGLCMFDALGLEAFYAEGMLRRIYNSVHASNYTVCSI</sequence>
<dbReference type="EMBL" id="LGST01000017">
    <property type="protein sequence ID" value="KNE00806.1"/>
    <property type="molecule type" value="Genomic_DNA"/>
</dbReference>
<evidence type="ECO:0000313" key="2">
    <source>
        <dbReference type="Proteomes" id="UP000037122"/>
    </source>
</evidence>
<comment type="caution">
    <text evidence="1">The sequence shown here is derived from an EMBL/GenBank/DDBJ whole genome shotgun (WGS) entry which is preliminary data.</text>
</comment>
<reference evidence="2" key="1">
    <citation type="journal article" date="2015" name="BMC Genomics">
        <title>Draft genome of a commonly misdiagnosed multidrug resistant pathogen Candida auris.</title>
        <authorList>
            <person name="Chatterjee S."/>
            <person name="Alampalli S.V."/>
            <person name="Nageshan R.K."/>
            <person name="Chettiar S.T."/>
            <person name="Joshi S."/>
            <person name="Tatu U.S."/>
        </authorList>
    </citation>
    <scope>NUCLEOTIDE SEQUENCE [LARGE SCALE GENOMIC DNA]</scope>
    <source>
        <strain evidence="2">6684</strain>
    </source>
</reference>
<dbReference type="VEuPathDB" id="FungiDB:QG37_02338"/>
<name>A0A0L0P449_CANAR</name>